<reference evidence="2" key="1">
    <citation type="submission" date="2020-12" db="EMBL/GenBank/DDBJ databases">
        <title>Desulfobium dissulfuricans gen. nov., sp. nov., a novel mesophilic, sulfate-reducing bacterium isolated from a deep-sea hydrothermal vent.</title>
        <authorList>
            <person name="Hashimoto Y."/>
            <person name="Tame A."/>
            <person name="Sawayama S."/>
            <person name="Miyazaki J."/>
            <person name="Takai K."/>
            <person name="Nakagawa S."/>
        </authorList>
    </citation>
    <scope>NUCLEOTIDE SEQUENCE</scope>
    <source>
        <strain evidence="2">GF1</strain>
    </source>
</reference>
<dbReference type="InterPro" id="IPR025497">
    <property type="entry name" value="PatA-like_N"/>
</dbReference>
<evidence type="ECO:0000313" key="3">
    <source>
        <dbReference type="Proteomes" id="UP001063350"/>
    </source>
</evidence>
<dbReference type="PANTHER" id="PTHR36304:SF4">
    <property type="entry name" value="DUF4388 DOMAIN-CONTAINING PROTEIN"/>
    <property type="match status" value="1"/>
</dbReference>
<name>A0A915U111_9BACT</name>
<accession>A0A915U111</accession>
<evidence type="ECO:0000313" key="2">
    <source>
        <dbReference type="EMBL" id="BCO08462.1"/>
    </source>
</evidence>
<dbReference type="Proteomes" id="UP001063350">
    <property type="component" value="Chromosome"/>
</dbReference>
<protein>
    <recommendedName>
        <fullName evidence="1">PatA-like N-terminal domain-containing protein</fullName>
    </recommendedName>
</protein>
<proteinExistence type="predicted"/>
<keyword evidence="3" id="KW-1185">Reference proteome</keyword>
<dbReference type="PANTHER" id="PTHR36304">
    <property type="entry name" value="DOMAIN GTPASE-ACTIVATING PROTEIN, PUTATIVE-RELATED-RELATED"/>
    <property type="match status" value="1"/>
</dbReference>
<evidence type="ECO:0000259" key="1">
    <source>
        <dbReference type="Pfam" id="PF14332"/>
    </source>
</evidence>
<sequence>MVQESGSPGTGSIGGVSLASFLQMLEQERRSCTLIVHCGEGEGQFFFDEGDLVDAQCGDKAGEEAVYALLTAKDPVFRVEEAQDRLRRISLPLAHLLLNAATRQDEATSEQAGKGDTMHASKRAMSAAVQGNPALRRLVEAIVSIAGVKHYYLLNRQGKVIVQSSKNRKVGDFITYCIVSGIQIRKALEARGPHQIRLELQGGDVLLILPGAGMIIGLLLDQDVSTAEVAARLRPALTAR</sequence>
<dbReference type="AlphaFoldDB" id="A0A915U111"/>
<organism evidence="2 3">
    <name type="scientific">Desulfolithobacter dissulfuricans</name>
    <dbReference type="NCBI Taxonomy" id="2795293"/>
    <lineage>
        <taxon>Bacteria</taxon>
        <taxon>Pseudomonadati</taxon>
        <taxon>Thermodesulfobacteriota</taxon>
        <taxon>Desulfobulbia</taxon>
        <taxon>Desulfobulbales</taxon>
        <taxon>Desulfobulbaceae</taxon>
        <taxon>Desulfolithobacter</taxon>
    </lineage>
</organism>
<dbReference type="KEGG" id="ddu:GF1_08380"/>
<dbReference type="Pfam" id="PF14332">
    <property type="entry name" value="DUF4388"/>
    <property type="match status" value="1"/>
</dbReference>
<feature type="domain" description="PatA-like N-terminal" evidence="1">
    <location>
        <begin position="10"/>
        <end position="107"/>
    </location>
</feature>
<dbReference type="RefSeq" id="WP_267928368.1">
    <property type="nucleotide sequence ID" value="NZ_AP024233.1"/>
</dbReference>
<dbReference type="EMBL" id="AP024233">
    <property type="protein sequence ID" value="BCO08462.1"/>
    <property type="molecule type" value="Genomic_DNA"/>
</dbReference>
<gene>
    <name evidence="2" type="ORF">GF1_08380</name>
</gene>